<evidence type="ECO:0000259" key="2">
    <source>
        <dbReference type="Pfam" id="PF02517"/>
    </source>
</evidence>
<feature type="transmembrane region" description="Helical" evidence="1">
    <location>
        <begin position="262"/>
        <end position="282"/>
    </location>
</feature>
<reference evidence="3 4" key="1">
    <citation type="submission" date="2017-10" db="EMBL/GenBank/DDBJ databases">
        <title>Resolving the taxonomy of Roseburia spp., Eubacterium rectale and Agathobacter spp. through phylogenomic analysis.</title>
        <authorList>
            <person name="Sheridan P.O."/>
            <person name="Walker A.W."/>
            <person name="Duncan S.H."/>
            <person name="Scott K.P."/>
            <person name="Toole P.W.O."/>
            <person name="Luis P."/>
            <person name="Flint H.J."/>
        </authorList>
    </citation>
    <scope>NUCLEOTIDE SEQUENCE [LARGE SCALE GENOMIC DNA]</scope>
    <source>
        <strain evidence="3 4">JK626</strain>
    </source>
</reference>
<evidence type="ECO:0000256" key="1">
    <source>
        <dbReference type="SAM" id="Phobius"/>
    </source>
</evidence>
<gene>
    <name evidence="3" type="ORF">CSX01_04240</name>
</gene>
<feature type="transmembrane region" description="Helical" evidence="1">
    <location>
        <begin position="233"/>
        <end position="250"/>
    </location>
</feature>
<evidence type="ECO:0000313" key="3">
    <source>
        <dbReference type="EMBL" id="PHU35825.1"/>
    </source>
</evidence>
<reference evidence="3 4" key="2">
    <citation type="submission" date="2017-10" db="EMBL/GenBank/DDBJ databases">
        <authorList>
            <person name="Banno H."/>
            <person name="Chua N.-H."/>
        </authorList>
    </citation>
    <scope>NUCLEOTIDE SEQUENCE [LARGE SCALE GENOMIC DNA]</scope>
    <source>
        <strain evidence="3 4">JK626</strain>
    </source>
</reference>
<dbReference type="PANTHER" id="PTHR36435:SF1">
    <property type="entry name" value="CAAX AMINO TERMINAL PROTEASE FAMILY PROTEIN"/>
    <property type="match status" value="1"/>
</dbReference>
<feature type="domain" description="CAAX prenyl protease 2/Lysostaphin resistance protein A-like" evidence="2">
    <location>
        <begin position="158"/>
        <end position="245"/>
    </location>
</feature>
<proteinExistence type="predicted"/>
<feature type="transmembrane region" description="Helical" evidence="1">
    <location>
        <begin position="15"/>
        <end position="44"/>
    </location>
</feature>
<feature type="transmembrane region" description="Helical" evidence="1">
    <location>
        <begin position="185"/>
        <end position="204"/>
    </location>
</feature>
<dbReference type="AlphaFoldDB" id="A0A2G3DY78"/>
<keyword evidence="1" id="KW-0472">Membrane</keyword>
<keyword evidence="1" id="KW-1133">Transmembrane helix</keyword>
<dbReference type="InterPro" id="IPR052710">
    <property type="entry name" value="CAAX_protease"/>
</dbReference>
<name>A0A2G3DY78_9FIRM</name>
<dbReference type="EMBL" id="PDYF01000008">
    <property type="protein sequence ID" value="PHU35825.1"/>
    <property type="molecule type" value="Genomic_DNA"/>
</dbReference>
<accession>A0A2G3DY78</accession>
<keyword evidence="1" id="KW-0812">Transmembrane</keyword>
<feature type="transmembrane region" description="Helical" evidence="1">
    <location>
        <begin position="111"/>
        <end position="138"/>
    </location>
</feature>
<feature type="transmembrane region" description="Helical" evidence="1">
    <location>
        <begin position="64"/>
        <end position="90"/>
    </location>
</feature>
<dbReference type="Pfam" id="PF02517">
    <property type="entry name" value="Rce1-like"/>
    <property type="match status" value="1"/>
</dbReference>
<dbReference type="Proteomes" id="UP000225889">
    <property type="component" value="Unassembled WGS sequence"/>
</dbReference>
<comment type="caution">
    <text evidence="3">The sequence shown here is derived from an EMBL/GenBank/DDBJ whole genome shotgun (WGS) entry which is preliminary data.</text>
</comment>
<dbReference type="PANTHER" id="PTHR36435">
    <property type="entry name" value="SLR1288 PROTEIN"/>
    <property type="match status" value="1"/>
</dbReference>
<organism evidence="3 4">
    <name type="scientific">Pseudobutyrivibrio ruminis</name>
    <dbReference type="NCBI Taxonomy" id="46206"/>
    <lineage>
        <taxon>Bacteria</taxon>
        <taxon>Bacillati</taxon>
        <taxon>Bacillota</taxon>
        <taxon>Clostridia</taxon>
        <taxon>Lachnospirales</taxon>
        <taxon>Lachnospiraceae</taxon>
        <taxon>Pseudobutyrivibrio</taxon>
    </lineage>
</organism>
<sequence length="298" mass="33297">MERVMNQNKSEKGKYVIWVFLPIIIAYVIQIILEIMAAQGAVVYVMAMFKGTTGAEMIQDINDIIVSGTFNSLIQVVYAIVIAIVFGFIYKKLFKMDSKFKFFKSSLNPAITITGIVLMAIAFQYICTYLMAAIVVAFPDWYTEYMQLLENAGIGESMSLLMGLYAVLLGPICEELLFRGVTLTAALKTFPVPVAIVLQAVLFGAYHRNMLQGCYTFVFGLAVGYIMYLYDDIVIAIIIHIVYNILGTYLSRFLPTGGNTVISYFSWLLGSLIVGYFAVMLLKRGSAKVNNQDNFDDI</sequence>
<feature type="transmembrane region" description="Helical" evidence="1">
    <location>
        <begin position="158"/>
        <end position="178"/>
    </location>
</feature>
<evidence type="ECO:0000313" key="4">
    <source>
        <dbReference type="Proteomes" id="UP000225889"/>
    </source>
</evidence>
<dbReference type="InterPro" id="IPR003675">
    <property type="entry name" value="Rce1/LyrA-like_dom"/>
</dbReference>
<protein>
    <recommendedName>
        <fullName evidence="2">CAAX prenyl protease 2/Lysostaphin resistance protein A-like domain-containing protein</fullName>
    </recommendedName>
</protein>
<dbReference type="GO" id="GO:0080120">
    <property type="term" value="P:CAAX-box protein maturation"/>
    <property type="evidence" value="ECO:0007669"/>
    <property type="project" value="UniProtKB-ARBA"/>
</dbReference>
<feature type="transmembrane region" description="Helical" evidence="1">
    <location>
        <begin position="210"/>
        <end position="228"/>
    </location>
</feature>
<dbReference type="GO" id="GO:0004175">
    <property type="term" value="F:endopeptidase activity"/>
    <property type="evidence" value="ECO:0007669"/>
    <property type="project" value="UniProtKB-ARBA"/>
</dbReference>